<sequence>MKVLVPLNDAAYMERLVEAGADELYLGFYDEKWFETFGEYADINRMSGFRRNANRYDFDQMISLAKRIKTLGRSAFVTMNANCYSEAQIAYMQENYFPAMKEAGLDGLIVSELPLAKAAFEAGIPTVASTMCAIYNEDIAAAYYNTGMRRFILPRDLSLDEIASICQAYDDVEYEVFFMRNGCVLSDCYCLGMHRRECGSTCGFLRSHAKQMVTRERSFEERQDIDGNDYWYNVHFHHDACGMCALYRMKEMGISSLKIVGRADRSDSVYEDIRLTKRNLAIAEACSSEREYLDRMEMPARAQKKCLWGFSCYYPEVRFPEKTNKQEK</sequence>
<accession>A0A9D1X4Y8</accession>
<gene>
    <name evidence="1" type="ORF">H9849_07535</name>
</gene>
<evidence type="ECO:0000313" key="2">
    <source>
        <dbReference type="Proteomes" id="UP000886805"/>
    </source>
</evidence>
<reference evidence="1" key="1">
    <citation type="journal article" date="2021" name="PeerJ">
        <title>Extensive microbial diversity within the chicken gut microbiome revealed by metagenomics and culture.</title>
        <authorList>
            <person name="Gilroy R."/>
            <person name="Ravi A."/>
            <person name="Getino M."/>
            <person name="Pursley I."/>
            <person name="Horton D.L."/>
            <person name="Alikhan N.F."/>
            <person name="Baker D."/>
            <person name="Gharbi K."/>
            <person name="Hall N."/>
            <person name="Watson M."/>
            <person name="Adriaenssens E.M."/>
            <person name="Foster-Nyarko E."/>
            <person name="Jarju S."/>
            <person name="Secka A."/>
            <person name="Antonio M."/>
            <person name="Oren A."/>
            <person name="Chaudhuri R.R."/>
            <person name="La Ragione R."/>
            <person name="Hildebrand F."/>
            <person name="Pallen M.J."/>
        </authorList>
    </citation>
    <scope>NUCLEOTIDE SEQUENCE</scope>
    <source>
        <strain evidence="1">ChiSxjej3B15-1167</strain>
    </source>
</reference>
<dbReference type="EMBL" id="DXEQ01000222">
    <property type="protein sequence ID" value="HIX72859.1"/>
    <property type="molecule type" value="Genomic_DNA"/>
</dbReference>
<dbReference type="Pfam" id="PF01136">
    <property type="entry name" value="Peptidase_U32"/>
    <property type="match status" value="1"/>
</dbReference>
<dbReference type="PANTHER" id="PTHR30217">
    <property type="entry name" value="PEPTIDASE U32 FAMILY"/>
    <property type="match status" value="1"/>
</dbReference>
<evidence type="ECO:0000313" key="1">
    <source>
        <dbReference type="EMBL" id="HIX72859.1"/>
    </source>
</evidence>
<dbReference type="Proteomes" id="UP000886805">
    <property type="component" value="Unassembled WGS sequence"/>
</dbReference>
<protein>
    <submittedName>
        <fullName evidence="1">U32 family peptidase</fullName>
    </submittedName>
</protein>
<reference evidence="1" key="2">
    <citation type="submission" date="2021-04" db="EMBL/GenBank/DDBJ databases">
        <authorList>
            <person name="Gilroy R."/>
        </authorList>
    </citation>
    <scope>NUCLEOTIDE SEQUENCE</scope>
    <source>
        <strain evidence="1">ChiSxjej3B15-1167</strain>
    </source>
</reference>
<proteinExistence type="predicted"/>
<organism evidence="1 2">
    <name type="scientific">Candidatus Anaerobutyricum stercoripullorum</name>
    <dbReference type="NCBI Taxonomy" id="2838456"/>
    <lineage>
        <taxon>Bacteria</taxon>
        <taxon>Bacillati</taxon>
        <taxon>Bacillota</taxon>
        <taxon>Clostridia</taxon>
        <taxon>Lachnospirales</taxon>
        <taxon>Lachnospiraceae</taxon>
        <taxon>Anaerobutyricum</taxon>
    </lineage>
</organism>
<dbReference type="PANTHER" id="PTHR30217:SF11">
    <property type="entry name" value="UBIQUINONE BIOSYNTHESIS PROTEIN UBIV"/>
    <property type="match status" value="1"/>
</dbReference>
<comment type="caution">
    <text evidence="1">The sequence shown here is derived from an EMBL/GenBank/DDBJ whole genome shotgun (WGS) entry which is preliminary data.</text>
</comment>
<dbReference type="InterPro" id="IPR051454">
    <property type="entry name" value="RNA/ubiquinone_mod_enzymes"/>
</dbReference>
<dbReference type="InterPro" id="IPR001539">
    <property type="entry name" value="Peptidase_U32"/>
</dbReference>
<dbReference type="AlphaFoldDB" id="A0A9D1X4Y8"/>
<name>A0A9D1X4Y8_9FIRM</name>